<keyword evidence="5" id="KW-1185">Reference proteome</keyword>
<dbReference type="InterPro" id="IPR015002">
    <property type="entry name" value="T6SS_Tdi1_C"/>
</dbReference>
<evidence type="ECO:0000313" key="4">
    <source>
        <dbReference type="Proteomes" id="UP000621856"/>
    </source>
</evidence>
<dbReference type="RefSeq" id="WP_155139120.1">
    <property type="nucleotide sequence ID" value="NZ_BMGZ01000001.1"/>
</dbReference>
<dbReference type="AlphaFoldDB" id="A0A8J3EPD3"/>
<reference evidence="2" key="1">
    <citation type="journal article" date="2014" name="Int. J. Syst. Evol. Microbiol.">
        <title>Complete genome sequence of Corynebacterium casei LMG S-19264T (=DSM 44701T), isolated from a smear-ripened cheese.</title>
        <authorList>
            <consortium name="US DOE Joint Genome Institute (JGI-PGF)"/>
            <person name="Walter F."/>
            <person name="Albersmeier A."/>
            <person name="Kalinowski J."/>
            <person name="Ruckert C."/>
        </authorList>
    </citation>
    <scope>NUCLEOTIDE SEQUENCE</scope>
    <source>
        <strain evidence="2">CGMCC 1.14984</strain>
    </source>
</reference>
<evidence type="ECO:0000313" key="2">
    <source>
        <dbReference type="EMBL" id="GGH96675.1"/>
    </source>
</evidence>
<name>A0A8J3EPD3_9PROT</name>
<dbReference type="Proteomes" id="UP000818603">
    <property type="component" value="Unassembled WGS sequence"/>
</dbReference>
<accession>A0A8J3EPD3</accession>
<reference evidence="2" key="3">
    <citation type="submission" date="2020-09" db="EMBL/GenBank/DDBJ databases">
        <authorList>
            <person name="Sun Q."/>
            <person name="Zhou Y."/>
        </authorList>
    </citation>
    <scope>NUCLEOTIDE SEQUENCE</scope>
    <source>
        <strain evidence="2">CGMCC 1.14984</strain>
    </source>
</reference>
<dbReference type="EMBL" id="VCJR02000001">
    <property type="protein sequence ID" value="NHK27843.1"/>
    <property type="molecule type" value="Genomic_DNA"/>
</dbReference>
<dbReference type="Proteomes" id="UP000621856">
    <property type="component" value="Unassembled WGS sequence"/>
</dbReference>
<reference evidence="3 5" key="2">
    <citation type="submission" date="2020-02" db="EMBL/GenBank/DDBJ databases">
        <title>Genome sequence of Parvularcula flava strain NH6-79.</title>
        <authorList>
            <person name="Abdul Karim M.H."/>
            <person name="Lam M.Q."/>
            <person name="Chen S.J."/>
            <person name="Yahya A."/>
            <person name="Shahir S."/>
            <person name="Shamsir M.S."/>
            <person name="Chong C.S."/>
        </authorList>
    </citation>
    <scope>NUCLEOTIDE SEQUENCE [LARGE SCALE GENOMIC DNA]</scope>
    <source>
        <strain evidence="3 5">NH6-79</strain>
    </source>
</reference>
<proteinExistence type="predicted"/>
<feature type="domain" description="T6SS immunity protein Tdi1 C-terminal" evidence="1">
    <location>
        <begin position="69"/>
        <end position="129"/>
    </location>
</feature>
<comment type="caution">
    <text evidence="2">The sequence shown here is derived from an EMBL/GenBank/DDBJ whole genome shotgun (WGS) entry which is preliminary data.</text>
</comment>
<dbReference type="Pfam" id="PF08906">
    <property type="entry name" value="T6SS_Tdi1_C"/>
    <property type="match status" value="1"/>
</dbReference>
<dbReference type="EMBL" id="BMGZ01000001">
    <property type="protein sequence ID" value="GGH96675.1"/>
    <property type="molecule type" value="Genomic_DNA"/>
</dbReference>
<sequence length="154" mass="17113">MADTGDYLFVDNSLDWAKVMNNWEGLTPEAFTIYLINRFGDAFLVDLDGAVHMLDIGACNCKKVAGNKDQFVALLNEHFGNWLMVNATNACVDAGMTLGQGECYGYKVPPFLGGKIDLNNIYVTKLADYHQKMGRIYQKIKDLPDGTMVEMVGE</sequence>
<evidence type="ECO:0000313" key="5">
    <source>
        <dbReference type="Proteomes" id="UP000818603"/>
    </source>
</evidence>
<gene>
    <name evidence="3" type="ORF">FF098_008015</name>
    <name evidence="2" type="ORF">GCM10011355_16130</name>
</gene>
<evidence type="ECO:0000259" key="1">
    <source>
        <dbReference type="Pfam" id="PF08906"/>
    </source>
</evidence>
<organism evidence="2 4">
    <name type="scientific">Aquisalinus luteolus</name>
    <dbReference type="NCBI Taxonomy" id="1566827"/>
    <lineage>
        <taxon>Bacteria</taxon>
        <taxon>Pseudomonadati</taxon>
        <taxon>Pseudomonadota</taxon>
        <taxon>Alphaproteobacteria</taxon>
        <taxon>Parvularculales</taxon>
        <taxon>Parvularculaceae</taxon>
        <taxon>Aquisalinus</taxon>
    </lineage>
</organism>
<protein>
    <submittedName>
        <fullName evidence="3">DUF1851 domain-containing protein</fullName>
    </submittedName>
</protein>
<evidence type="ECO:0000313" key="3">
    <source>
        <dbReference type="EMBL" id="NHK27843.1"/>
    </source>
</evidence>